<accession>A0A0C2IE06</accession>
<sequence>MDTRTYVSLNNGNNFVPLEFNDEDPECDLNKCRVELHLKCSIEFIRNSFPGYRTVQIEGTFYKNDVKSSHTFISLNGGQSWKMLDTRIEKVTIVNNGELIVALDKTNGKIWYSYNEGVQWKKEKLNAYNCLDIILLQSPINHVIAGINYNEKKNIYTIFLLKYKRATSMGYVITDKICEGNDFENWYVPRYHGNCFQGEEIYYLQKKHYAMCYDDRSSSQPTTNPCPCSIEDFPW</sequence>
<dbReference type="InterPro" id="IPR036278">
    <property type="entry name" value="Sialidase_sf"/>
</dbReference>
<feature type="domain" description="Sortilin N-terminal" evidence="3">
    <location>
        <begin position="3"/>
        <end position="126"/>
    </location>
</feature>
<dbReference type="EMBL" id="JWZT01004658">
    <property type="protein sequence ID" value="KII63538.1"/>
    <property type="molecule type" value="Genomic_DNA"/>
</dbReference>
<dbReference type="GO" id="GO:0016020">
    <property type="term" value="C:membrane"/>
    <property type="evidence" value="ECO:0007669"/>
    <property type="project" value="TreeGrafter"/>
</dbReference>
<dbReference type="Pfam" id="PF15901">
    <property type="entry name" value="Sortilin_C"/>
    <property type="match status" value="1"/>
</dbReference>
<comment type="caution">
    <text evidence="4">The sequence shown here is derived from an EMBL/GenBank/DDBJ whole genome shotgun (WGS) entry which is preliminary data.</text>
</comment>
<organism evidence="4 5">
    <name type="scientific">Thelohanellus kitauei</name>
    <name type="common">Myxosporean</name>
    <dbReference type="NCBI Taxonomy" id="669202"/>
    <lineage>
        <taxon>Eukaryota</taxon>
        <taxon>Metazoa</taxon>
        <taxon>Cnidaria</taxon>
        <taxon>Myxozoa</taxon>
        <taxon>Myxosporea</taxon>
        <taxon>Bivalvulida</taxon>
        <taxon>Platysporina</taxon>
        <taxon>Myxobolidae</taxon>
        <taxon>Thelohanellus</taxon>
    </lineage>
</organism>
<feature type="domain" description="Sortilin C-terminal" evidence="2">
    <location>
        <begin position="173"/>
        <end position="233"/>
    </location>
</feature>
<dbReference type="PANTHER" id="PTHR12106">
    <property type="entry name" value="SORTILIN RELATED"/>
    <property type="match status" value="1"/>
</dbReference>
<dbReference type="GO" id="GO:0006892">
    <property type="term" value="P:post-Golgi vesicle-mediated transport"/>
    <property type="evidence" value="ECO:0007669"/>
    <property type="project" value="TreeGrafter"/>
</dbReference>
<name>A0A0C2IE06_THEKT</name>
<evidence type="ECO:0000313" key="4">
    <source>
        <dbReference type="EMBL" id="KII63538.1"/>
    </source>
</evidence>
<protein>
    <submittedName>
        <fullName evidence="4">Vacuolar protein sorting/targeting protein 10</fullName>
    </submittedName>
</protein>
<dbReference type="SUPFAM" id="SSF50939">
    <property type="entry name" value="Sialidases"/>
    <property type="match status" value="1"/>
</dbReference>
<dbReference type="PANTHER" id="PTHR12106:SF27">
    <property type="entry name" value="SORTILIN-RELATED RECEPTOR"/>
    <property type="match status" value="1"/>
</dbReference>
<evidence type="ECO:0000259" key="2">
    <source>
        <dbReference type="Pfam" id="PF15901"/>
    </source>
</evidence>
<dbReference type="InterPro" id="IPR031778">
    <property type="entry name" value="Sortilin_N"/>
</dbReference>
<proteinExistence type="predicted"/>
<dbReference type="AlphaFoldDB" id="A0A0C2IE06"/>
<dbReference type="Proteomes" id="UP000031668">
    <property type="component" value="Unassembled WGS sequence"/>
</dbReference>
<dbReference type="OrthoDB" id="443634at2759"/>
<evidence type="ECO:0000259" key="3">
    <source>
        <dbReference type="Pfam" id="PF15902"/>
    </source>
</evidence>
<keyword evidence="5" id="KW-1185">Reference proteome</keyword>
<keyword evidence="1" id="KW-0677">Repeat</keyword>
<gene>
    <name evidence="4" type="ORF">RF11_16345</name>
</gene>
<dbReference type="InterPro" id="IPR031777">
    <property type="entry name" value="Sortilin_C"/>
</dbReference>
<dbReference type="Pfam" id="PF15902">
    <property type="entry name" value="Sortilin-Vps10"/>
    <property type="match status" value="1"/>
</dbReference>
<evidence type="ECO:0000256" key="1">
    <source>
        <dbReference type="ARBA" id="ARBA00022737"/>
    </source>
</evidence>
<reference evidence="4 5" key="1">
    <citation type="journal article" date="2014" name="Genome Biol. Evol.">
        <title>The genome of the myxosporean Thelohanellus kitauei shows adaptations to nutrient acquisition within its fish host.</title>
        <authorList>
            <person name="Yang Y."/>
            <person name="Xiong J."/>
            <person name="Zhou Z."/>
            <person name="Huo F."/>
            <person name="Miao W."/>
            <person name="Ran C."/>
            <person name="Liu Y."/>
            <person name="Zhang J."/>
            <person name="Feng J."/>
            <person name="Wang M."/>
            <person name="Wang M."/>
            <person name="Wang L."/>
            <person name="Yao B."/>
        </authorList>
    </citation>
    <scope>NUCLEOTIDE SEQUENCE [LARGE SCALE GENOMIC DNA]</scope>
    <source>
        <strain evidence="4">Wuqing</strain>
    </source>
</reference>
<evidence type="ECO:0000313" key="5">
    <source>
        <dbReference type="Proteomes" id="UP000031668"/>
    </source>
</evidence>
<dbReference type="GO" id="GO:0005794">
    <property type="term" value="C:Golgi apparatus"/>
    <property type="evidence" value="ECO:0007669"/>
    <property type="project" value="TreeGrafter"/>
</dbReference>
<dbReference type="InterPro" id="IPR050310">
    <property type="entry name" value="VPS10-sortilin"/>
</dbReference>